<comment type="caution">
    <text evidence="1">The sequence shown here is derived from an EMBL/GenBank/DDBJ whole genome shotgun (WGS) entry which is preliminary data.</text>
</comment>
<evidence type="ECO:0000313" key="2">
    <source>
        <dbReference type="Proteomes" id="UP001314205"/>
    </source>
</evidence>
<evidence type="ECO:0000313" key="1">
    <source>
        <dbReference type="EMBL" id="CAK1588438.1"/>
    </source>
</evidence>
<dbReference type="AlphaFoldDB" id="A0AAV1L0F8"/>
<dbReference type="Proteomes" id="UP001314205">
    <property type="component" value="Unassembled WGS sequence"/>
</dbReference>
<accession>A0AAV1L0F8</accession>
<gene>
    <name evidence="1" type="ORF">PARMNEM_LOCUS9077</name>
</gene>
<sequence>MRSHFARLSVAALRLSSDSTSCYHPFEVDTYAPPTNSMADIANRQLYENTNNSPSERVCVTDVEYMHFSIMFALPTNKLPSIIQRWELYRDILLCCYIKHHRGHTVL</sequence>
<proteinExistence type="predicted"/>
<organism evidence="1 2">
    <name type="scientific">Parnassius mnemosyne</name>
    <name type="common">clouded apollo</name>
    <dbReference type="NCBI Taxonomy" id="213953"/>
    <lineage>
        <taxon>Eukaryota</taxon>
        <taxon>Metazoa</taxon>
        <taxon>Ecdysozoa</taxon>
        <taxon>Arthropoda</taxon>
        <taxon>Hexapoda</taxon>
        <taxon>Insecta</taxon>
        <taxon>Pterygota</taxon>
        <taxon>Neoptera</taxon>
        <taxon>Endopterygota</taxon>
        <taxon>Lepidoptera</taxon>
        <taxon>Glossata</taxon>
        <taxon>Ditrysia</taxon>
        <taxon>Papilionoidea</taxon>
        <taxon>Papilionidae</taxon>
        <taxon>Parnassiinae</taxon>
        <taxon>Parnassini</taxon>
        <taxon>Parnassius</taxon>
        <taxon>Driopa</taxon>
    </lineage>
</organism>
<reference evidence="1 2" key="1">
    <citation type="submission" date="2023-11" db="EMBL/GenBank/DDBJ databases">
        <authorList>
            <person name="Hedman E."/>
            <person name="Englund M."/>
            <person name="Stromberg M."/>
            <person name="Nyberg Akerstrom W."/>
            <person name="Nylinder S."/>
            <person name="Jareborg N."/>
            <person name="Kallberg Y."/>
            <person name="Kronander E."/>
        </authorList>
    </citation>
    <scope>NUCLEOTIDE SEQUENCE [LARGE SCALE GENOMIC DNA]</scope>
</reference>
<protein>
    <submittedName>
        <fullName evidence="1">Uncharacterized protein</fullName>
    </submittedName>
</protein>
<keyword evidence="2" id="KW-1185">Reference proteome</keyword>
<dbReference type="EMBL" id="CAVLGL010000082">
    <property type="protein sequence ID" value="CAK1588438.1"/>
    <property type="molecule type" value="Genomic_DNA"/>
</dbReference>
<name>A0AAV1L0F8_9NEOP</name>